<dbReference type="EC" id="6.2.1.3" evidence="9"/>
<dbReference type="GO" id="GO:0004467">
    <property type="term" value="F:long-chain fatty acid-CoA ligase activity"/>
    <property type="evidence" value="ECO:0007669"/>
    <property type="project" value="UniProtKB-EC"/>
</dbReference>
<evidence type="ECO:0000256" key="4">
    <source>
        <dbReference type="ARBA" id="ARBA00022598"/>
    </source>
</evidence>
<dbReference type="SUPFAM" id="SSF54427">
    <property type="entry name" value="NTF2-like"/>
    <property type="match status" value="1"/>
</dbReference>
<dbReference type="FunFam" id="3.30.300.30:FF:000006">
    <property type="entry name" value="Long-chain-fatty-acid--CoA ligase FadD"/>
    <property type="match status" value="1"/>
</dbReference>
<evidence type="ECO:0000256" key="2">
    <source>
        <dbReference type="ARBA" id="ARBA00004170"/>
    </source>
</evidence>
<dbReference type="CDD" id="cd05936">
    <property type="entry name" value="FC-FACS_FadD_like"/>
    <property type="match status" value="1"/>
</dbReference>
<evidence type="ECO:0000256" key="9">
    <source>
        <dbReference type="ARBA" id="ARBA00026121"/>
    </source>
</evidence>
<dbReference type="InterPro" id="IPR025110">
    <property type="entry name" value="AMP-bd_C"/>
</dbReference>
<keyword evidence="16" id="KW-1185">Reference proteome</keyword>
<feature type="domain" description="AMP-dependent synthetase/ligase" evidence="12">
    <location>
        <begin position="36"/>
        <end position="420"/>
    </location>
</feature>
<feature type="domain" description="SnoaL-like" evidence="13">
    <location>
        <begin position="577"/>
        <end position="672"/>
    </location>
</feature>
<keyword evidence="8" id="KW-0472">Membrane</keyword>
<dbReference type="PROSITE" id="PS00455">
    <property type="entry name" value="AMP_BINDING"/>
    <property type="match status" value="1"/>
</dbReference>
<evidence type="ECO:0000259" key="12">
    <source>
        <dbReference type="Pfam" id="PF00501"/>
    </source>
</evidence>
<gene>
    <name evidence="15" type="ORF">O6P33_01840</name>
</gene>
<evidence type="ECO:0000313" key="16">
    <source>
        <dbReference type="Proteomes" id="UP001212189"/>
    </source>
</evidence>
<dbReference type="Proteomes" id="UP001212189">
    <property type="component" value="Chromosome"/>
</dbReference>
<evidence type="ECO:0000259" key="13">
    <source>
        <dbReference type="Pfam" id="PF12680"/>
    </source>
</evidence>
<protein>
    <recommendedName>
        <fullName evidence="10">Long-chain-fatty-acid--CoA ligase</fullName>
        <ecNumber evidence="9">6.2.1.3</ecNumber>
    </recommendedName>
    <alternativeName>
        <fullName evidence="11">Long-chain acyl-CoA synthetase</fullName>
    </alternativeName>
</protein>
<keyword evidence="6" id="KW-0067">ATP-binding</keyword>
<dbReference type="Gene3D" id="3.30.300.30">
    <property type="match status" value="1"/>
</dbReference>
<evidence type="ECO:0000259" key="14">
    <source>
        <dbReference type="Pfam" id="PF13193"/>
    </source>
</evidence>
<comment type="subcellular location">
    <subcellularLocation>
        <location evidence="2">Membrane</location>
        <topology evidence="2">Peripheral membrane protein</topology>
    </subcellularLocation>
</comment>
<keyword evidence="7" id="KW-0460">Magnesium</keyword>
<dbReference type="GO" id="GO:0016020">
    <property type="term" value="C:membrane"/>
    <property type="evidence" value="ECO:0007669"/>
    <property type="project" value="UniProtKB-SubCell"/>
</dbReference>
<evidence type="ECO:0000256" key="5">
    <source>
        <dbReference type="ARBA" id="ARBA00022741"/>
    </source>
</evidence>
<reference evidence="15 16" key="1">
    <citation type="submission" date="2022-12" db="EMBL/GenBank/DDBJ databases">
        <title>Coexistence and Characterization of a Novel Tigecycline Resistance gene tet(X) variant and blaNDM-1 in a Pseudomonas caeni Isolate of Chicken Origin.</title>
        <authorList>
            <person name="Lu X."/>
            <person name="Zhang L."/>
            <person name="Li R."/>
            <person name="Wang Z."/>
        </authorList>
    </citation>
    <scope>NUCLEOTIDE SEQUENCE [LARGE SCALE GENOMIC DNA]</scope>
    <source>
        <strain evidence="15 16">CE14</strain>
    </source>
</reference>
<evidence type="ECO:0000256" key="7">
    <source>
        <dbReference type="ARBA" id="ARBA00022842"/>
    </source>
</evidence>
<evidence type="ECO:0000256" key="11">
    <source>
        <dbReference type="ARBA" id="ARBA00042773"/>
    </source>
</evidence>
<comment type="pathway">
    <text evidence="3">Lipid metabolism; fatty acid beta-oxidation.</text>
</comment>
<dbReference type="RefSeq" id="WP_269818555.1">
    <property type="nucleotide sequence ID" value="NZ_CP114976.1"/>
</dbReference>
<proteinExistence type="predicted"/>
<dbReference type="InterPro" id="IPR037401">
    <property type="entry name" value="SnoaL-like"/>
</dbReference>
<evidence type="ECO:0000313" key="15">
    <source>
        <dbReference type="EMBL" id="WBE25613.1"/>
    </source>
</evidence>
<organism evidence="15 16">
    <name type="scientific">Denitrificimonas caeni</name>
    <dbReference type="NCBI Taxonomy" id="521720"/>
    <lineage>
        <taxon>Bacteria</taxon>
        <taxon>Pseudomonadati</taxon>
        <taxon>Pseudomonadota</taxon>
        <taxon>Gammaproteobacteria</taxon>
        <taxon>Pseudomonadales</taxon>
        <taxon>Pseudomonadaceae</taxon>
        <taxon>Denitrificimonas</taxon>
    </lineage>
</organism>
<dbReference type="EMBL" id="CP114976">
    <property type="protein sequence ID" value="WBE25613.1"/>
    <property type="molecule type" value="Genomic_DNA"/>
</dbReference>
<evidence type="ECO:0000256" key="10">
    <source>
        <dbReference type="ARBA" id="ARBA00039545"/>
    </source>
</evidence>
<dbReference type="InterPro" id="IPR020845">
    <property type="entry name" value="AMP-binding_CS"/>
</dbReference>
<dbReference type="Pfam" id="PF13193">
    <property type="entry name" value="AMP-binding_C"/>
    <property type="match status" value="1"/>
</dbReference>
<feature type="domain" description="AMP-binding enzyme C-terminal" evidence="14">
    <location>
        <begin position="470"/>
        <end position="544"/>
    </location>
</feature>
<dbReference type="PANTHER" id="PTHR43767:SF8">
    <property type="entry name" value="LONG-CHAIN-FATTY-ACID--COA LIGASE"/>
    <property type="match status" value="1"/>
</dbReference>
<dbReference type="Pfam" id="PF12680">
    <property type="entry name" value="SnoaL_2"/>
    <property type="match status" value="1"/>
</dbReference>
<evidence type="ECO:0000256" key="1">
    <source>
        <dbReference type="ARBA" id="ARBA00001946"/>
    </source>
</evidence>
<dbReference type="InterPro" id="IPR050237">
    <property type="entry name" value="ATP-dep_AMP-bd_enzyme"/>
</dbReference>
<dbReference type="PANTHER" id="PTHR43767">
    <property type="entry name" value="LONG-CHAIN-FATTY-ACID--COA LIGASE"/>
    <property type="match status" value="1"/>
</dbReference>
<keyword evidence="5" id="KW-0547">Nucleotide-binding</keyword>
<dbReference type="Gene3D" id="3.10.450.50">
    <property type="match status" value="1"/>
</dbReference>
<keyword evidence="4" id="KW-0436">Ligase</keyword>
<accession>A0AAE9VP63</accession>
<evidence type="ECO:0000256" key="3">
    <source>
        <dbReference type="ARBA" id="ARBA00005005"/>
    </source>
</evidence>
<evidence type="ECO:0000256" key="6">
    <source>
        <dbReference type="ARBA" id="ARBA00022840"/>
    </source>
</evidence>
<sequence length="701" mass="77133">MRELHPWEKSYPASLHHYEITPELLAGNLTQFAAQGAQQYPDSDAFSMVLPNGLKHSLTFKQIDDLSTAFSRFLVAQGLQRGDVVAIQLPTCLHYPIAVLGAWKAGLIVTNMNPLYTAREVALQIQDSNAKLLIAADLFANSIKPIVEGSGLQLVLTSMGDFFPEPIASAIGQHLGVNLELGDVQYHTFTEALSSGENLPQVERELHPVALYQYTGGTTGRSKGAPLTHSNLLAVLEMAQAYVNAYDIKMEPGEIILTALPLYHIFAFNFNFLLFYKLGGCNVLVPNPRPLSNIKPAFEQFKIGWMTGVDTLYAGLLAEPWFAQKPLHLKYVVSGGTALRPSTATQWQKRICPILEGYGLTETSCFVSLNPPTDKVQLGYVGLPLPACEVRIVDEQGQELPAGQAGEIAVRGPHVITEYLNQPEETAANMRDGWFFTGDMAIMDERGFLQIVDRKKDIILVSGFNVYPNEVEGIIAEHQDVVEVAVIGRPDKNTGEAVHAYICSRNPELTAEAVIEHCRQYLTGYKVPKHIEFRDELPKSPVGKILRAQLRDPQPEHTATAVATTERPLAVSQALAHWHKMVAQGDLSTLPSILHSDAVFRSPVAHTPYPGAPVVALILNTVAQVFTDFTYLRELATDDGLNVVLEFSAQVKGKQLKGIDMIRFDAEGKIVEFEVMIRPLNALQALAEEMAQRLAPYLAGK</sequence>
<dbReference type="InterPro" id="IPR045851">
    <property type="entry name" value="AMP-bd_C_sf"/>
</dbReference>
<evidence type="ECO:0000256" key="8">
    <source>
        <dbReference type="ARBA" id="ARBA00023136"/>
    </source>
</evidence>
<dbReference type="KEGG" id="dce:O6P33_01840"/>
<dbReference type="GO" id="GO:0005524">
    <property type="term" value="F:ATP binding"/>
    <property type="evidence" value="ECO:0007669"/>
    <property type="project" value="UniProtKB-KW"/>
</dbReference>
<dbReference type="InterPro" id="IPR032710">
    <property type="entry name" value="NTF2-like_dom_sf"/>
</dbReference>
<dbReference type="Pfam" id="PF00501">
    <property type="entry name" value="AMP-binding"/>
    <property type="match status" value="1"/>
</dbReference>
<name>A0AAE9VP63_9GAMM</name>
<dbReference type="InterPro" id="IPR000873">
    <property type="entry name" value="AMP-dep_synth/lig_dom"/>
</dbReference>
<dbReference type="AlphaFoldDB" id="A0AAE9VP63"/>
<dbReference type="Gene3D" id="3.40.50.12780">
    <property type="entry name" value="N-terminal domain of ligase-like"/>
    <property type="match status" value="1"/>
</dbReference>
<comment type="cofactor">
    <cofactor evidence="1">
        <name>Mg(2+)</name>
        <dbReference type="ChEBI" id="CHEBI:18420"/>
    </cofactor>
</comment>
<dbReference type="SUPFAM" id="SSF56801">
    <property type="entry name" value="Acetyl-CoA synthetase-like"/>
    <property type="match status" value="1"/>
</dbReference>
<dbReference type="InterPro" id="IPR042099">
    <property type="entry name" value="ANL_N_sf"/>
</dbReference>